<evidence type="ECO:0000313" key="2">
    <source>
        <dbReference type="Proteomes" id="UP001437574"/>
    </source>
</evidence>
<dbReference type="AlphaFoldDB" id="A0ABC9VKR7"/>
<organism evidence="1 2">
    <name type="scientific">Lactobacillus amylovorus subsp. animalium</name>
    <dbReference type="NCBI Taxonomy" id="3378536"/>
    <lineage>
        <taxon>Bacteria</taxon>
        <taxon>Bacillati</taxon>
        <taxon>Bacillota</taxon>
        <taxon>Bacilli</taxon>
        <taxon>Lactobacillales</taxon>
        <taxon>Lactobacillaceae</taxon>
        <taxon>Lactobacillus</taxon>
    </lineage>
</organism>
<gene>
    <name evidence="1" type="ORF">LATKL145_01230</name>
</gene>
<comment type="caution">
    <text evidence="1">The sequence shown here is derived from an EMBL/GenBank/DDBJ whole genome shotgun (WGS) entry which is preliminary data.</text>
</comment>
<dbReference type="InterPro" id="IPR009785">
    <property type="entry name" value="Prophage_Lj928_Orf309"/>
</dbReference>
<protein>
    <recommendedName>
        <fullName evidence="3">DUF1351 domain-containing protein</fullName>
    </recommendedName>
</protein>
<evidence type="ECO:0000313" key="1">
    <source>
        <dbReference type="EMBL" id="GAA0041713.1"/>
    </source>
</evidence>
<reference evidence="1 2" key="1">
    <citation type="journal article" date="2024" name="Int. J. Syst. Evol. Microbiol.">
        <title>Proposal of Lactobacillus amylovorus subsp. animalis subsp. nov. and an emended description of Lactobacillus amylovorus.</title>
        <authorList>
            <person name="Yamane K."/>
            <person name="Tanizawa Y."/>
            <person name="Kobayashi H."/>
            <person name="Kamizono T."/>
            <person name="Kojima Y."/>
            <person name="Takagi H."/>
            <person name="Tohno M."/>
        </authorList>
    </citation>
    <scope>NUCLEOTIDE SEQUENCE [LARGE SCALE GENOMIC DNA]</scope>
    <source>
        <strain evidence="1 2">TKL145</strain>
    </source>
</reference>
<reference evidence="2" key="2">
    <citation type="submission" date="2024-01" db="EMBL/GenBank/DDBJ databases">
        <title>Draft genome sequence of Lactobacillus amylovorus strain TKL145.</title>
        <authorList>
            <person name="Tohno M."/>
            <person name="Tanizawa Y."/>
        </authorList>
    </citation>
    <scope>NUCLEOTIDE SEQUENCE [LARGE SCALE GENOMIC DNA]</scope>
    <source>
        <strain evidence="2">TKL145</strain>
    </source>
</reference>
<dbReference type="Proteomes" id="UP001437574">
    <property type="component" value="Unassembled WGS sequence"/>
</dbReference>
<name>A0ABC9VKR7_LACAM</name>
<dbReference type="Pfam" id="PF07083">
    <property type="entry name" value="DUF1351"/>
    <property type="match status" value="1"/>
</dbReference>
<dbReference type="RefSeq" id="WP_220023584.1">
    <property type="nucleotide sequence ID" value="NZ_BAAAAK010000001.1"/>
</dbReference>
<evidence type="ECO:0008006" key="3">
    <source>
        <dbReference type="Google" id="ProtNLM"/>
    </source>
</evidence>
<proteinExistence type="predicted"/>
<dbReference type="EMBL" id="BAAAAK010000001">
    <property type="protein sequence ID" value="GAA0041713.1"/>
    <property type="molecule type" value="Genomic_DNA"/>
</dbReference>
<accession>A0ABC9VKR7</accession>
<sequence>MANEIFRLNDDKYSLEYESAKLDFKEYPKLKAQVQSLHDEFSDWQVTPDNIKESKEVRAKLRKFSKAVNDKKIKVVKVIDEPVNNFKKQIKDLCTDVDETADIIDEQIKTYEDHARKDKHEQNLNRVHSILKEQGISDDAAFNHIKENYDKSWDNKSYSYPKFKKDVVKMISEWSEKANADKEVNKLIVDKASELRVMPDRYLDDWNNGKPLHQIFEDMRDERAYLNDLSKKQAETRKAEQADLAKHGNKVIDPETGEVKDKLYNFNLLFEDLDPAKMFQIASFLRDWSISTNKAQLNLSGTKEQVSQLSKFLKDNDISVKRVK</sequence>